<gene>
    <name evidence="2" type="ORF">PCOR1329_LOCUS25015</name>
</gene>
<evidence type="ECO:0000313" key="2">
    <source>
        <dbReference type="EMBL" id="CAK0824643.1"/>
    </source>
</evidence>
<accession>A0ABN9RZ37</accession>
<keyword evidence="3" id="KW-1185">Reference proteome</keyword>
<dbReference type="SUPFAM" id="SSF48371">
    <property type="entry name" value="ARM repeat"/>
    <property type="match status" value="1"/>
</dbReference>
<reference evidence="2" key="1">
    <citation type="submission" date="2023-10" db="EMBL/GenBank/DDBJ databases">
        <authorList>
            <person name="Chen Y."/>
            <person name="Shah S."/>
            <person name="Dougan E. K."/>
            <person name="Thang M."/>
            <person name="Chan C."/>
        </authorList>
    </citation>
    <scope>NUCLEOTIDE SEQUENCE [LARGE SCALE GENOMIC DNA]</scope>
</reference>
<feature type="non-terminal residue" evidence="2">
    <location>
        <position position="1"/>
    </location>
</feature>
<evidence type="ECO:0008006" key="4">
    <source>
        <dbReference type="Google" id="ProtNLM"/>
    </source>
</evidence>
<feature type="region of interest" description="Disordered" evidence="1">
    <location>
        <begin position="108"/>
        <end position="137"/>
    </location>
</feature>
<feature type="region of interest" description="Disordered" evidence="1">
    <location>
        <begin position="250"/>
        <end position="287"/>
    </location>
</feature>
<evidence type="ECO:0000313" key="3">
    <source>
        <dbReference type="Proteomes" id="UP001189429"/>
    </source>
</evidence>
<sequence>EALAGDADIYAAVVFCASPPDESAARAVFAGKVEESTDAERSVAISVLIGMLTSPAARPVLARDPRVRHALVAASESELREVAAKANAALALLAMSDPAVCVHAWGADAAGHPEDEGPQEDREAASESGGDAEADLDEPLFGSSESELCAALLRAAAEGVTHRHRAAALGSLWSLACTSRTDPRALWASAALRDAVLSGAAASEPYELRESALGLLWGLAAAEGNRLSMWCDAGVRRALREGVAAQRPLLGGGGGGLSPSASRQGLGPGGGAQPPISRSKSPARGGAPGHIALAAEVAVSFERASLAEMPPLMPEPPQQPLEVRAKALWALASLAEAEDNRGPMWQDKKLAKQLLEAACIREDLAKRLRLSGKPPDSLAFKTTVYRAAMRVLLLLAQHEGNREEMRSALVPDILAAAAEDAVLPAIERRAFAKGREVLLVEGQPAA</sequence>
<organism evidence="2 3">
    <name type="scientific">Prorocentrum cordatum</name>
    <dbReference type="NCBI Taxonomy" id="2364126"/>
    <lineage>
        <taxon>Eukaryota</taxon>
        <taxon>Sar</taxon>
        <taxon>Alveolata</taxon>
        <taxon>Dinophyceae</taxon>
        <taxon>Prorocentrales</taxon>
        <taxon>Prorocentraceae</taxon>
        <taxon>Prorocentrum</taxon>
    </lineage>
</organism>
<dbReference type="InterPro" id="IPR016024">
    <property type="entry name" value="ARM-type_fold"/>
</dbReference>
<dbReference type="Gene3D" id="1.25.10.10">
    <property type="entry name" value="Leucine-rich Repeat Variant"/>
    <property type="match status" value="1"/>
</dbReference>
<protein>
    <recommendedName>
        <fullName evidence="4">Protein unc-45 homolog B</fullName>
    </recommendedName>
</protein>
<comment type="caution">
    <text evidence="2">The sequence shown here is derived from an EMBL/GenBank/DDBJ whole genome shotgun (WGS) entry which is preliminary data.</text>
</comment>
<dbReference type="EMBL" id="CAUYUJ010008689">
    <property type="protein sequence ID" value="CAK0824643.1"/>
    <property type="molecule type" value="Genomic_DNA"/>
</dbReference>
<dbReference type="Proteomes" id="UP001189429">
    <property type="component" value="Unassembled WGS sequence"/>
</dbReference>
<proteinExistence type="predicted"/>
<feature type="compositionally biased region" description="Basic and acidic residues" evidence="1">
    <location>
        <begin position="111"/>
        <end position="125"/>
    </location>
</feature>
<evidence type="ECO:0000256" key="1">
    <source>
        <dbReference type="SAM" id="MobiDB-lite"/>
    </source>
</evidence>
<dbReference type="InterPro" id="IPR011989">
    <property type="entry name" value="ARM-like"/>
</dbReference>
<name>A0ABN9RZ37_9DINO</name>